<evidence type="ECO:0000313" key="1">
    <source>
        <dbReference type="EMBL" id="CAB4203506.1"/>
    </source>
</evidence>
<name>A0A6J5S549_9CAUD</name>
<organism evidence="1">
    <name type="scientific">uncultured Caudovirales phage</name>
    <dbReference type="NCBI Taxonomy" id="2100421"/>
    <lineage>
        <taxon>Viruses</taxon>
        <taxon>Duplodnaviria</taxon>
        <taxon>Heunggongvirae</taxon>
        <taxon>Uroviricota</taxon>
        <taxon>Caudoviricetes</taxon>
        <taxon>Peduoviridae</taxon>
        <taxon>Maltschvirus</taxon>
        <taxon>Maltschvirus maltsch</taxon>
    </lineage>
</organism>
<reference evidence="1" key="1">
    <citation type="submission" date="2020-05" db="EMBL/GenBank/DDBJ databases">
        <authorList>
            <person name="Chiriac C."/>
            <person name="Salcher M."/>
            <person name="Ghai R."/>
            <person name="Kavagutti S V."/>
        </authorList>
    </citation>
    <scope>NUCLEOTIDE SEQUENCE</scope>
</reference>
<gene>
    <name evidence="1" type="ORF">UFOVP1382_122</name>
</gene>
<accession>A0A6J5S549</accession>
<dbReference type="InterPro" id="IPR011051">
    <property type="entry name" value="RmlC_Cupin_sf"/>
</dbReference>
<proteinExistence type="predicted"/>
<sequence>MSLFKHRPIGDYMDRWVWQTRWFTVRLHHIQRPDADVELHDHPWSFFSLILKGWYEEERPRSSLLRDFAEDIEDAARGKDSMVCDTLRRKLAPVPFGDFCRLMDRETVIRRRGTIAYRSAATPHRITAVSPGGAWTFVVSTAPIRDWGFWTDKGWVYWKDFTSAKPGDVHHADGTVTRAP</sequence>
<dbReference type="EMBL" id="LR797331">
    <property type="protein sequence ID" value="CAB4203506.1"/>
    <property type="molecule type" value="Genomic_DNA"/>
</dbReference>
<dbReference type="SUPFAM" id="SSF51182">
    <property type="entry name" value="RmlC-like cupins"/>
    <property type="match status" value="1"/>
</dbReference>
<protein>
    <submittedName>
        <fullName evidence="1">Uncharacterized protein</fullName>
    </submittedName>
</protein>